<organism evidence="2 3">
    <name type="scientific">Ornithinibacillus bavariensis</name>
    <dbReference type="NCBI Taxonomy" id="545502"/>
    <lineage>
        <taxon>Bacteria</taxon>
        <taxon>Bacillati</taxon>
        <taxon>Bacillota</taxon>
        <taxon>Bacilli</taxon>
        <taxon>Bacillales</taxon>
        <taxon>Bacillaceae</taxon>
        <taxon>Ornithinibacillus</taxon>
    </lineage>
</organism>
<reference evidence="2" key="1">
    <citation type="submission" date="2021-03" db="EMBL/GenBank/DDBJ databases">
        <title>Antimicrobial resistance genes in bacteria isolated from Japanese honey, and their potential for conferring macrolide and lincosamide resistance in the American foulbrood pathogen Paenibacillus larvae.</title>
        <authorList>
            <person name="Okamoto M."/>
            <person name="Kumagai M."/>
            <person name="Kanamori H."/>
            <person name="Takamatsu D."/>
        </authorList>
    </citation>
    <scope>NUCLEOTIDE SEQUENCE</scope>
    <source>
        <strain evidence="2">J43TS3</strain>
    </source>
</reference>
<gene>
    <name evidence="2" type="ORF">J43TS3_25900</name>
</gene>
<dbReference type="PROSITE" id="PS51819">
    <property type="entry name" value="VOC"/>
    <property type="match status" value="1"/>
</dbReference>
<feature type="domain" description="VOC" evidence="1">
    <location>
        <begin position="8"/>
        <end position="124"/>
    </location>
</feature>
<name>A0A919X8V4_9BACI</name>
<dbReference type="InterPro" id="IPR037523">
    <property type="entry name" value="VOC_core"/>
</dbReference>
<dbReference type="RefSeq" id="WP_212921445.1">
    <property type="nucleotide sequence ID" value="NZ_BORP01000005.1"/>
</dbReference>
<evidence type="ECO:0000313" key="2">
    <source>
        <dbReference type="EMBL" id="GIO27979.1"/>
    </source>
</evidence>
<dbReference type="InterPro" id="IPR004360">
    <property type="entry name" value="Glyas_Fos-R_dOase_dom"/>
</dbReference>
<dbReference type="EMBL" id="BORP01000005">
    <property type="protein sequence ID" value="GIO27979.1"/>
    <property type="molecule type" value="Genomic_DNA"/>
</dbReference>
<protein>
    <recommendedName>
        <fullName evidence="1">VOC domain-containing protein</fullName>
    </recommendedName>
</protein>
<sequence length="124" mass="14277">MNSPIRNKMNTVFVHVSDLERSVKWYSRLLNQEIDLTKVSRPVHNLQMNQYTGLTLDAGPLDATKKISPSPHPLFNFYTDDIQKSFEYIIGLGYQIESDIIEFDDFAFFNISDPDKNVVMICNG</sequence>
<dbReference type="InterPro" id="IPR029068">
    <property type="entry name" value="Glyas_Bleomycin-R_OHBP_Dase"/>
</dbReference>
<comment type="caution">
    <text evidence="2">The sequence shown here is derived from an EMBL/GenBank/DDBJ whole genome shotgun (WGS) entry which is preliminary data.</text>
</comment>
<dbReference type="SUPFAM" id="SSF54593">
    <property type="entry name" value="Glyoxalase/Bleomycin resistance protein/Dihydroxybiphenyl dioxygenase"/>
    <property type="match status" value="1"/>
</dbReference>
<dbReference type="Proteomes" id="UP000676917">
    <property type="component" value="Unassembled WGS sequence"/>
</dbReference>
<proteinExistence type="predicted"/>
<dbReference type="Pfam" id="PF00903">
    <property type="entry name" value="Glyoxalase"/>
    <property type="match status" value="1"/>
</dbReference>
<keyword evidence="3" id="KW-1185">Reference proteome</keyword>
<evidence type="ECO:0000313" key="3">
    <source>
        <dbReference type="Proteomes" id="UP000676917"/>
    </source>
</evidence>
<evidence type="ECO:0000259" key="1">
    <source>
        <dbReference type="PROSITE" id="PS51819"/>
    </source>
</evidence>
<accession>A0A919X8V4</accession>
<dbReference type="Gene3D" id="3.10.180.10">
    <property type="entry name" value="2,3-Dihydroxybiphenyl 1,2-Dioxygenase, domain 1"/>
    <property type="match status" value="1"/>
</dbReference>
<dbReference type="AlphaFoldDB" id="A0A919X8V4"/>